<evidence type="ECO:0008006" key="3">
    <source>
        <dbReference type="Google" id="ProtNLM"/>
    </source>
</evidence>
<reference evidence="1 2" key="1">
    <citation type="submission" date="2018-06" db="EMBL/GenBank/DDBJ databases">
        <title>OYT1 Genome Sequencing.</title>
        <authorList>
            <person name="Kato S."/>
            <person name="Itoh T."/>
            <person name="Ohkuma M."/>
        </authorList>
    </citation>
    <scope>NUCLEOTIDE SEQUENCE [LARGE SCALE GENOMIC DNA]</scope>
    <source>
        <strain evidence="1 2">OYT1</strain>
    </source>
</reference>
<dbReference type="RefSeq" id="WP_062627121.1">
    <property type="nucleotide sequence ID" value="NZ_AP018738.1"/>
</dbReference>
<gene>
    <name evidence="1" type="ORF">OYT1_ch1298</name>
</gene>
<dbReference type="STRING" id="1188319.OYT1_01959"/>
<evidence type="ECO:0000313" key="1">
    <source>
        <dbReference type="EMBL" id="BBE50855.1"/>
    </source>
</evidence>
<evidence type="ECO:0000313" key="2">
    <source>
        <dbReference type="Proteomes" id="UP000033070"/>
    </source>
</evidence>
<dbReference type="KEGG" id="fam:OYT1_ch1298"/>
<proteinExistence type="predicted"/>
<accession>A0A2Z6GCH5</accession>
<protein>
    <recommendedName>
        <fullName evidence="3">PIN domain-containing protein</fullName>
    </recommendedName>
</protein>
<dbReference type="EMBL" id="AP018738">
    <property type="protein sequence ID" value="BBE50855.1"/>
    <property type="molecule type" value="Genomic_DNA"/>
</dbReference>
<name>A0A2Z6GCH5_9PROT</name>
<dbReference type="Proteomes" id="UP000033070">
    <property type="component" value="Chromosome"/>
</dbReference>
<keyword evidence="2" id="KW-1185">Reference proteome</keyword>
<sequence length="173" mass="18715">MPTTRVFADTNVILEAFRTGCWTAISSHFSIETVEKCVEETLTGNPNDPRHISVLPADLNAGLAGQHPVTRKELASLVLSHHSCSTLDDGEKHLLAWLLANKLLPSAIVVVTTADKAALIATHALGWLDCAVSLEDLARKAGVGRTNLDALALQYREDWLSGIKTKIRMGIIP</sequence>
<organism evidence="1 2">
    <name type="scientific">Ferriphaselus amnicola</name>
    <dbReference type="NCBI Taxonomy" id="1188319"/>
    <lineage>
        <taxon>Bacteria</taxon>
        <taxon>Pseudomonadati</taxon>
        <taxon>Pseudomonadota</taxon>
        <taxon>Betaproteobacteria</taxon>
        <taxon>Nitrosomonadales</taxon>
        <taxon>Gallionellaceae</taxon>
        <taxon>Ferriphaselus</taxon>
    </lineage>
</organism>
<dbReference type="OrthoDB" id="8561189at2"/>
<dbReference type="AlphaFoldDB" id="A0A2Z6GCH5"/>